<proteinExistence type="predicted"/>
<dbReference type="CDD" id="cd00118">
    <property type="entry name" value="LysM"/>
    <property type="match status" value="2"/>
</dbReference>
<accession>A0A3S9T2Q2</accession>
<dbReference type="SUPFAM" id="SSF54106">
    <property type="entry name" value="LysM domain"/>
    <property type="match status" value="2"/>
</dbReference>
<evidence type="ECO:0000313" key="2">
    <source>
        <dbReference type="EMBL" id="AZR74800.1"/>
    </source>
</evidence>
<dbReference type="SMART" id="SM00257">
    <property type="entry name" value="LysM"/>
    <property type="match status" value="2"/>
</dbReference>
<feature type="domain" description="LysM" evidence="1">
    <location>
        <begin position="130"/>
        <end position="173"/>
    </location>
</feature>
<name>A0A3S9T2Q2_9FIRM</name>
<dbReference type="Gene3D" id="3.10.350.10">
    <property type="entry name" value="LysM domain"/>
    <property type="match status" value="2"/>
</dbReference>
<dbReference type="Gene3D" id="6.20.240.60">
    <property type="match status" value="1"/>
</dbReference>
<dbReference type="InterPro" id="IPR018392">
    <property type="entry name" value="LysM"/>
</dbReference>
<dbReference type="InterPro" id="IPR042047">
    <property type="entry name" value="SleB_dom1"/>
</dbReference>
<reference evidence="2 3" key="1">
    <citation type="submission" date="2016-07" db="EMBL/GenBank/DDBJ databases">
        <title>Genome and transcriptome analysis of iron-reducing fermentative bacteria Anoxybacter fermentans.</title>
        <authorList>
            <person name="Zeng X."/>
            <person name="Shao Z."/>
        </authorList>
    </citation>
    <scope>NUCLEOTIDE SEQUENCE [LARGE SCALE GENOMIC DNA]</scope>
    <source>
        <strain evidence="2 3">DY22613</strain>
    </source>
</reference>
<dbReference type="PROSITE" id="PS51782">
    <property type="entry name" value="LYSM"/>
    <property type="match status" value="2"/>
</dbReference>
<dbReference type="EMBL" id="CP016379">
    <property type="protein sequence ID" value="AZR74800.1"/>
    <property type="molecule type" value="Genomic_DNA"/>
</dbReference>
<dbReference type="PANTHER" id="PTHR33734">
    <property type="entry name" value="LYSM DOMAIN-CONTAINING GPI-ANCHORED PROTEIN 2"/>
    <property type="match status" value="1"/>
</dbReference>
<dbReference type="Pfam" id="PF01476">
    <property type="entry name" value="LysM"/>
    <property type="match status" value="2"/>
</dbReference>
<dbReference type="InterPro" id="IPR036779">
    <property type="entry name" value="LysM_dom_sf"/>
</dbReference>
<dbReference type="Proteomes" id="UP000267250">
    <property type="component" value="Chromosome"/>
</dbReference>
<dbReference type="Gene3D" id="1.10.10.2520">
    <property type="entry name" value="Cell wall hydrolase SleB, domain 1"/>
    <property type="match status" value="1"/>
</dbReference>
<gene>
    <name evidence="2" type="ORF">BBF96_02740</name>
</gene>
<evidence type="ECO:0000259" key="1">
    <source>
        <dbReference type="PROSITE" id="PS51782"/>
    </source>
</evidence>
<protein>
    <recommendedName>
        <fullName evidence="1">LysM domain-containing protein</fullName>
    </recommendedName>
</protein>
<dbReference type="GO" id="GO:0016787">
    <property type="term" value="F:hydrolase activity"/>
    <property type="evidence" value="ECO:0007669"/>
    <property type="project" value="InterPro"/>
</dbReference>
<dbReference type="Pfam" id="PF07486">
    <property type="entry name" value="Hydrolase_2"/>
    <property type="match status" value="1"/>
</dbReference>
<dbReference type="AlphaFoldDB" id="A0A3S9T2Q2"/>
<dbReference type="OrthoDB" id="9785345at2"/>
<organism evidence="2 3">
    <name type="scientific">Anoxybacter fermentans</name>
    <dbReference type="NCBI Taxonomy" id="1323375"/>
    <lineage>
        <taxon>Bacteria</taxon>
        <taxon>Bacillati</taxon>
        <taxon>Bacillota</taxon>
        <taxon>Clostridia</taxon>
        <taxon>Halanaerobiales</taxon>
        <taxon>Anoxybacter</taxon>
    </lineage>
</organism>
<dbReference type="KEGG" id="aft:BBF96_02740"/>
<dbReference type="InterPro" id="IPR011105">
    <property type="entry name" value="Cell_wall_hydrolase_SleB"/>
</dbReference>
<sequence length="306" mass="34653">MTRFLYILIIVFSFSLFVSSPLVVAGVKPVFRLVYIVQEGDNLTTIAKKFKTTVSLLKKANKLTDKSILLPGDELFIPFDDESFEQKIEWPDTTLYSNSEPEFKIMDWQEYPVRIKQDPIKVNIPKSQRVIYHVKKGDSLYTLAREFNTTVAVIKALNNLESSIIRIGQQLILPTIGLTPKQVLAKTITPYELNLLARVVHGESRGEPYLGKVAVAAVILNRVLSPHFPNTIEDVIYQPGQFESVSNGQFNLHPTPSAYKAAREALNGFDPTLGALYFINPRVAKNTWWFKQRQKTVTIGNHVFAK</sequence>
<keyword evidence="3" id="KW-1185">Reference proteome</keyword>
<evidence type="ECO:0000313" key="3">
    <source>
        <dbReference type="Proteomes" id="UP000267250"/>
    </source>
</evidence>
<feature type="domain" description="LysM" evidence="1">
    <location>
        <begin position="33"/>
        <end position="77"/>
    </location>
</feature>
<dbReference type="PANTHER" id="PTHR33734:SF22">
    <property type="entry name" value="MEMBRANE-BOUND LYTIC MUREIN TRANSGLYCOSYLASE D"/>
    <property type="match status" value="1"/>
</dbReference>